<keyword evidence="1" id="KW-0472">Membrane</keyword>
<name>A0A0G0JI76_9BACT</name>
<organism evidence="2 3">
    <name type="scientific">Candidatus Daviesbacteria bacterium GW2011_GWA2_38_24</name>
    <dbReference type="NCBI Taxonomy" id="1618422"/>
    <lineage>
        <taxon>Bacteria</taxon>
        <taxon>Candidatus Daviesiibacteriota</taxon>
    </lineage>
</organism>
<accession>A0A0G0JI76</accession>
<reference evidence="2 3" key="1">
    <citation type="journal article" date="2015" name="Nature">
        <title>rRNA introns, odd ribosomes, and small enigmatic genomes across a large radiation of phyla.</title>
        <authorList>
            <person name="Brown C.T."/>
            <person name="Hug L.A."/>
            <person name="Thomas B.C."/>
            <person name="Sharon I."/>
            <person name="Castelle C.J."/>
            <person name="Singh A."/>
            <person name="Wilkins M.J."/>
            <person name="Williams K.H."/>
            <person name="Banfield J.F."/>
        </authorList>
    </citation>
    <scope>NUCLEOTIDE SEQUENCE [LARGE SCALE GENOMIC DNA]</scope>
</reference>
<evidence type="ECO:0008006" key="4">
    <source>
        <dbReference type="Google" id="ProtNLM"/>
    </source>
</evidence>
<proteinExistence type="predicted"/>
<evidence type="ECO:0000313" key="3">
    <source>
        <dbReference type="Proteomes" id="UP000034235"/>
    </source>
</evidence>
<evidence type="ECO:0000313" key="2">
    <source>
        <dbReference type="EMBL" id="KKQ66462.1"/>
    </source>
</evidence>
<gene>
    <name evidence="2" type="ORF">US86_C0005G0073</name>
</gene>
<evidence type="ECO:0000256" key="1">
    <source>
        <dbReference type="SAM" id="Phobius"/>
    </source>
</evidence>
<feature type="transmembrane region" description="Helical" evidence="1">
    <location>
        <begin position="180"/>
        <end position="200"/>
    </location>
</feature>
<dbReference type="EMBL" id="LBUP01000005">
    <property type="protein sequence ID" value="KKQ66462.1"/>
    <property type="molecule type" value="Genomic_DNA"/>
</dbReference>
<feature type="transmembrane region" description="Helical" evidence="1">
    <location>
        <begin position="155"/>
        <end position="174"/>
    </location>
</feature>
<comment type="caution">
    <text evidence="2">The sequence shown here is derived from an EMBL/GenBank/DDBJ whole genome shotgun (WGS) entry which is preliminary data.</text>
</comment>
<dbReference type="Proteomes" id="UP000034235">
    <property type="component" value="Unassembled WGS sequence"/>
</dbReference>
<keyword evidence="1" id="KW-0812">Transmembrane</keyword>
<sequence>MNFKIYINIVVKELFTISLATYLILLTAEFIQDGFVSFIFNLNALLAVVLGSGLVLVITDFKKNETAMKVSNDRIWHYFFKKMHLKKDMESKWNYALKELRAKTFVENDLKFSYKDWMLYFKEKDISVLTNRSEYTRDWHYFLDKIRMSKIPSFALAYVFMISALSGVFIYLKLKDLGDLSILIGILTSLFIYLLSHLLFTDFN</sequence>
<protein>
    <recommendedName>
        <fullName evidence="4">SMODS and SLOG-associating 2TM effector domain-containing protein</fullName>
    </recommendedName>
</protein>
<feature type="transmembrane region" description="Helical" evidence="1">
    <location>
        <begin position="38"/>
        <end position="59"/>
    </location>
</feature>
<dbReference type="AlphaFoldDB" id="A0A0G0JI76"/>
<keyword evidence="1" id="KW-1133">Transmembrane helix</keyword>
<feature type="transmembrane region" description="Helical" evidence="1">
    <location>
        <begin position="5"/>
        <end position="26"/>
    </location>
</feature>